<evidence type="ECO:0008006" key="8">
    <source>
        <dbReference type="Google" id="ProtNLM"/>
    </source>
</evidence>
<evidence type="ECO:0000256" key="2">
    <source>
        <dbReference type="ARBA" id="ARBA00022692"/>
    </source>
</evidence>
<gene>
    <name evidence="6" type="ORF">GGR42_000714</name>
</gene>
<evidence type="ECO:0000313" key="6">
    <source>
        <dbReference type="EMBL" id="NJB70252.1"/>
    </source>
</evidence>
<keyword evidence="3 5" id="KW-1133">Transmembrane helix</keyword>
<keyword evidence="7" id="KW-1185">Reference proteome</keyword>
<evidence type="ECO:0000313" key="7">
    <source>
        <dbReference type="Proteomes" id="UP000590442"/>
    </source>
</evidence>
<comment type="caution">
    <text evidence="6">The sequence shown here is derived from an EMBL/GenBank/DDBJ whole genome shotgun (WGS) entry which is preliminary data.</text>
</comment>
<dbReference type="InterPro" id="IPR019109">
    <property type="entry name" value="MamF_MmsF"/>
</dbReference>
<keyword evidence="2 5" id="KW-0812">Transmembrane</keyword>
<feature type="transmembrane region" description="Helical" evidence="5">
    <location>
        <begin position="65"/>
        <end position="96"/>
    </location>
</feature>
<dbReference type="Pfam" id="PF09685">
    <property type="entry name" value="MamF_MmsF"/>
    <property type="match status" value="1"/>
</dbReference>
<sequence>MEIINQKSMRVDNQTLAITHLTQLVDYVTGFGGLIIPLIIWATSKDSIANMDEHGKSIINFQLSMLLYIILSIPAILLLGLGILTLIGVGIMGFVFPIVNAVRASNGESPYYPLTIKFV</sequence>
<dbReference type="RefSeq" id="WP_167960897.1">
    <property type="nucleotide sequence ID" value="NZ_JAATJJ010000001.1"/>
</dbReference>
<dbReference type="EMBL" id="JAATJJ010000001">
    <property type="protein sequence ID" value="NJB70252.1"/>
    <property type="molecule type" value="Genomic_DNA"/>
</dbReference>
<dbReference type="AlphaFoldDB" id="A0A846QUM7"/>
<protein>
    <recommendedName>
        <fullName evidence="8">DUF4870 domain-containing protein</fullName>
    </recommendedName>
</protein>
<proteinExistence type="predicted"/>
<evidence type="ECO:0000256" key="4">
    <source>
        <dbReference type="ARBA" id="ARBA00023136"/>
    </source>
</evidence>
<evidence type="ECO:0000256" key="5">
    <source>
        <dbReference type="SAM" id="Phobius"/>
    </source>
</evidence>
<organism evidence="6 7">
    <name type="scientific">Saonia flava</name>
    <dbReference type="NCBI Taxonomy" id="523696"/>
    <lineage>
        <taxon>Bacteria</taxon>
        <taxon>Pseudomonadati</taxon>
        <taxon>Bacteroidota</taxon>
        <taxon>Flavobacteriia</taxon>
        <taxon>Flavobacteriales</taxon>
        <taxon>Flavobacteriaceae</taxon>
        <taxon>Saonia</taxon>
    </lineage>
</organism>
<accession>A0A846QUM7</accession>
<evidence type="ECO:0000256" key="3">
    <source>
        <dbReference type="ARBA" id="ARBA00022989"/>
    </source>
</evidence>
<name>A0A846QUM7_9FLAO</name>
<evidence type="ECO:0000256" key="1">
    <source>
        <dbReference type="ARBA" id="ARBA00004141"/>
    </source>
</evidence>
<keyword evidence="4 5" id="KW-0472">Membrane</keyword>
<feature type="transmembrane region" description="Helical" evidence="5">
    <location>
        <begin position="24"/>
        <end position="44"/>
    </location>
</feature>
<reference evidence="6 7" key="1">
    <citation type="submission" date="2020-03" db="EMBL/GenBank/DDBJ databases">
        <title>Genomic Encyclopedia of Type Strains, Phase IV (KMG-IV): sequencing the most valuable type-strain genomes for metagenomic binning, comparative biology and taxonomic classification.</title>
        <authorList>
            <person name="Goeker M."/>
        </authorList>
    </citation>
    <scope>NUCLEOTIDE SEQUENCE [LARGE SCALE GENOMIC DNA]</scope>
    <source>
        <strain evidence="6 7">DSM 29762</strain>
    </source>
</reference>
<dbReference type="Proteomes" id="UP000590442">
    <property type="component" value="Unassembled WGS sequence"/>
</dbReference>
<comment type="subcellular location">
    <subcellularLocation>
        <location evidence="1">Membrane</location>
        <topology evidence="1">Multi-pass membrane protein</topology>
    </subcellularLocation>
</comment>